<evidence type="ECO:0000256" key="4">
    <source>
        <dbReference type="ARBA" id="ARBA00022598"/>
    </source>
</evidence>
<dbReference type="SUPFAM" id="SSF50249">
    <property type="entry name" value="Nucleic acid-binding proteins"/>
    <property type="match status" value="1"/>
</dbReference>
<dbReference type="Gene3D" id="6.20.10.30">
    <property type="match status" value="1"/>
</dbReference>
<dbReference type="EMBL" id="FLUQ01000001">
    <property type="protein sequence ID" value="SBV93483.1"/>
    <property type="molecule type" value="Genomic_DNA"/>
</dbReference>
<dbReference type="FunFam" id="1.10.150.20:FF:000007">
    <property type="entry name" value="DNA ligase"/>
    <property type="match status" value="1"/>
</dbReference>
<evidence type="ECO:0000256" key="8">
    <source>
        <dbReference type="ARBA" id="ARBA00022833"/>
    </source>
</evidence>
<comment type="similarity">
    <text evidence="13 14">Belongs to the NAD-dependent DNA ligase family. LigA subfamily.</text>
</comment>
<keyword evidence="11 14" id="KW-0234">DNA repair</keyword>
<dbReference type="EC" id="6.5.1.2" evidence="2 14"/>
<feature type="binding site" evidence="14">
    <location>
        <position position="333"/>
    </location>
    <ligand>
        <name>NAD(+)</name>
        <dbReference type="ChEBI" id="CHEBI:57540"/>
    </ligand>
</feature>
<comment type="function">
    <text evidence="1 14">DNA ligase that catalyzes the formation of phosphodiester linkages between 5'-phosphoryl and 3'-hydroxyl groups in double-stranded DNA using NAD as a coenzyme and as the energy source for the reaction. It is essential for DNA replication and repair of damaged DNA.</text>
</comment>
<dbReference type="InterPro" id="IPR036420">
    <property type="entry name" value="BRCT_dom_sf"/>
</dbReference>
<feature type="domain" description="BRCT" evidence="15">
    <location>
        <begin position="611"/>
        <end position="690"/>
    </location>
</feature>
<dbReference type="InterPro" id="IPR001679">
    <property type="entry name" value="DNA_ligase"/>
</dbReference>
<dbReference type="PANTHER" id="PTHR23389:SF9">
    <property type="entry name" value="DNA LIGASE"/>
    <property type="match status" value="1"/>
</dbReference>
<feature type="binding site" evidence="14">
    <location>
        <position position="430"/>
    </location>
    <ligand>
        <name>Zn(2+)</name>
        <dbReference type="ChEBI" id="CHEBI:29105"/>
    </ligand>
</feature>
<dbReference type="SMART" id="SM00532">
    <property type="entry name" value="LIGANc"/>
    <property type="match status" value="1"/>
</dbReference>
<dbReference type="SMART" id="SM00278">
    <property type="entry name" value="HhH1"/>
    <property type="match status" value="3"/>
</dbReference>
<keyword evidence="6 14" id="KW-0479">Metal-binding</keyword>
<feature type="binding site" evidence="14">
    <location>
        <begin position="47"/>
        <end position="51"/>
    </location>
    <ligand>
        <name>NAD(+)</name>
        <dbReference type="ChEBI" id="CHEBI:57540"/>
    </ligand>
</feature>
<organism evidence="16">
    <name type="scientific">uncultured delta proteobacterium</name>
    <dbReference type="NCBI Taxonomy" id="34034"/>
    <lineage>
        <taxon>Bacteria</taxon>
        <taxon>Deltaproteobacteria</taxon>
        <taxon>environmental samples</taxon>
    </lineage>
</organism>
<keyword evidence="8 14" id="KW-0862">Zinc</keyword>
<evidence type="ECO:0000259" key="15">
    <source>
        <dbReference type="PROSITE" id="PS50172"/>
    </source>
</evidence>
<evidence type="ECO:0000256" key="2">
    <source>
        <dbReference type="ARBA" id="ARBA00012722"/>
    </source>
</evidence>
<comment type="cofactor">
    <cofactor evidence="14">
        <name>Mg(2+)</name>
        <dbReference type="ChEBI" id="CHEBI:18420"/>
    </cofactor>
    <cofactor evidence="14">
        <name>Mn(2+)</name>
        <dbReference type="ChEBI" id="CHEBI:29035"/>
    </cofactor>
</comment>
<evidence type="ECO:0000256" key="7">
    <source>
        <dbReference type="ARBA" id="ARBA00022763"/>
    </source>
</evidence>
<comment type="catalytic activity">
    <reaction evidence="12 14">
        <text>NAD(+) + (deoxyribonucleotide)n-3'-hydroxyl + 5'-phospho-(deoxyribonucleotide)m = (deoxyribonucleotide)n+m + AMP + beta-nicotinamide D-nucleotide.</text>
        <dbReference type="EC" id="6.5.1.2"/>
    </reaction>
</comment>
<keyword evidence="4 14" id="KW-0436">Ligase</keyword>
<dbReference type="Gene3D" id="2.40.50.140">
    <property type="entry name" value="Nucleic acid-binding proteins"/>
    <property type="match status" value="1"/>
</dbReference>
<dbReference type="Gene3D" id="1.10.150.20">
    <property type="entry name" value="5' to 3' exonuclease, C-terminal subdomain"/>
    <property type="match status" value="2"/>
</dbReference>
<evidence type="ECO:0000256" key="5">
    <source>
        <dbReference type="ARBA" id="ARBA00022705"/>
    </source>
</evidence>
<dbReference type="Gene3D" id="1.10.287.610">
    <property type="entry name" value="Helix hairpin bin"/>
    <property type="match status" value="1"/>
</dbReference>
<feature type="active site" description="N6-AMP-lysine intermediate" evidence="14">
    <location>
        <position position="132"/>
    </location>
</feature>
<dbReference type="SUPFAM" id="SSF52113">
    <property type="entry name" value="BRCT domain"/>
    <property type="match status" value="1"/>
</dbReference>
<feature type="binding site" evidence="14">
    <location>
        <position position="450"/>
    </location>
    <ligand>
        <name>Zn(2+)</name>
        <dbReference type="ChEBI" id="CHEBI:29105"/>
    </ligand>
</feature>
<dbReference type="InterPro" id="IPR013840">
    <property type="entry name" value="DNAligase_N"/>
</dbReference>
<evidence type="ECO:0000256" key="9">
    <source>
        <dbReference type="ARBA" id="ARBA00022842"/>
    </source>
</evidence>
<feature type="binding site" evidence="14">
    <location>
        <position position="130"/>
    </location>
    <ligand>
        <name>NAD(+)</name>
        <dbReference type="ChEBI" id="CHEBI:57540"/>
    </ligand>
</feature>
<feature type="binding site" evidence="14">
    <location>
        <position position="427"/>
    </location>
    <ligand>
        <name>Zn(2+)</name>
        <dbReference type="ChEBI" id="CHEBI:29105"/>
    </ligand>
</feature>
<dbReference type="InterPro" id="IPR003583">
    <property type="entry name" value="Hlx-hairpin-Hlx_DNA-bd_motif"/>
</dbReference>
<evidence type="ECO:0000313" key="16">
    <source>
        <dbReference type="EMBL" id="SBV93483.1"/>
    </source>
</evidence>
<dbReference type="InterPro" id="IPR041663">
    <property type="entry name" value="DisA/LigA_HHH"/>
</dbReference>
<dbReference type="PROSITE" id="PS50172">
    <property type="entry name" value="BRCT"/>
    <property type="match status" value="1"/>
</dbReference>
<keyword evidence="14" id="KW-0464">Manganese</keyword>
<feature type="binding site" evidence="14">
    <location>
        <position position="190"/>
    </location>
    <ligand>
        <name>NAD(+)</name>
        <dbReference type="ChEBI" id="CHEBI:57540"/>
    </ligand>
</feature>
<dbReference type="NCBIfam" id="NF005932">
    <property type="entry name" value="PRK07956.1"/>
    <property type="match status" value="1"/>
</dbReference>
<evidence type="ECO:0000256" key="6">
    <source>
        <dbReference type="ARBA" id="ARBA00022723"/>
    </source>
</evidence>
<dbReference type="GO" id="GO:0003677">
    <property type="term" value="F:DNA binding"/>
    <property type="evidence" value="ECO:0007669"/>
    <property type="project" value="InterPro"/>
</dbReference>
<dbReference type="Pfam" id="PF12826">
    <property type="entry name" value="HHH_2"/>
    <property type="match status" value="1"/>
</dbReference>
<dbReference type="HAMAP" id="MF_01588">
    <property type="entry name" value="DNA_ligase_A"/>
    <property type="match status" value="1"/>
</dbReference>
<feature type="binding site" evidence="14">
    <location>
        <position position="153"/>
    </location>
    <ligand>
        <name>NAD(+)</name>
        <dbReference type="ChEBI" id="CHEBI:57540"/>
    </ligand>
</feature>
<dbReference type="InterPro" id="IPR001357">
    <property type="entry name" value="BRCT_dom"/>
</dbReference>
<protein>
    <recommendedName>
        <fullName evidence="3 14">DNA ligase</fullName>
        <ecNumber evidence="2 14">6.5.1.2</ecNumber>
    </recommendedName>
    <alternativeName>
        <fullName evidence="14">Polydeoxyribonucleotide synthase [NAD(+)]</fullName>
    </alternativeName>
</protein>
<dbReference type="PROSITE" id="PS01056">
    <property type="entry name" value="DNA_LIGASE_N2"/>
    <property type="match status" value="1"/>
</dbReference>
<dbReference type="SMART" id="SM00292">
    <property type="entry name" value="BRCT"/>
    <property type="match status" value="1"/>
</dbReference>
<dbReference type="InterPro" id="IPR012340">
    <property type="entry name" value="NA-bd_OB-fold"/>
</dbReference>
<dbReference type="GO" id="GO:0006281">
    <property type="term" value="P:DNA repair"/>
    <property type="evidence" value="ECO:0007669"/>
    <property type="project" value="UniProtKB-KW"/>
</dbReference>
<dbReference type="InterPro" id="IPR010994">
    <property type="entry name" value="RuvA_2-like"/>
</dbReference>
<dbReference type="Pfam" id="PF01653">
    <property type="entry name" value="DNA_ligase_aden"/>
    <property type="match status" value="1"/>
</dbReference>
<dbReference type="Gene3D" id="3.40.50.10190">
    <property type="entry name" value="BRCT domain"/>
    <property type="match status" value="1"/>
</dbReference>
<dbReference type="PANTHER" id="PTHR23389">
    <property type="entry name" value="CHROMOSOME TRANSMISSION FIDELITY FACTOR 18"/>
    <property type="match status" value="1"/>
</dbReference>
<evidence type="ECO:0000256" key="3">
    <source>
        <dbReference type="ARBA" id="ARBA00013308"/>
    </source>
</evidence>
<dbReference type="Pfam" id="PF03120">
    <property type="entry name" value="OB_DNA_ligase"/>
    <property type="match status" value="1"/>
</dbReference>
<dbReference type="NCBIfam" id="TIGR00575">
    <property type="entry name" value="dnlj"/>
    <property type="match status" value="1"/>
</dbReference>
<reference evidence="16" key="1">
    <citation type="submission" date="2016-04" db="EMBL/GenBank/DDBJ databases">
        <authorList>
            <person name="Evans L.H."/>
            <person name="Alamgir A."/>
            <person name="Owens N."/>
            <person name="Weber N.D."/>
            <person name="Virtaneva K."/>
            <person name="Barbian K."/>
            <person name="Babar A."/>
            <person name="Rosenke K."/>
        </authorList>
    </citation>
    <scope>NUCLEOTIDE SEQUENCE</scope>
    <source>
        <strain evidence="16">86</strain>
    </source>
</reference>
<feature type="binding site" evidence="14">
    <location>
        <position position="309"/>
    </location>
    <ligand>
        <name>NAD(+)</name>
        <dbReference type="ChEBI" id="CHEBI:57540"/>
    </ligand>
</feature>
<keyword evidence="7 14" id="KW-0227">DNA damage</keyword>
<dbReference type="Pfam" id="PF14520">
    <property type="entry name" value="HHH_5"/>
    <property type="match status" value="1"/>
</dbReference>
<keyword evidence="9 14" id="KW-0460">Magnesium</keyword>
<keyword evidence="5 14" id="KW-0235">DNA replication</keyword>
<dbReference type="AlphaFoldDB" id="A0A212J1X7"/>
<dbReference type="GO" id="GO:0046872">
    <property type="term" value="F:metal ion binding"/>
    <property type="evidence" value="ECO:0007669"/>
    <property type="project" value="UniProtKB-KW"/>
</dbReference>
<dbReference type="SUPFAM" id="SSF47781">
    <property type="entry name" value="RuvA domain 2-like"/>
    <property type="match status" value="1"/>
</dbReference>
<dbReference type="FunFam" id="2.40.50.140:FF:000012">
    <property type="entry name" value="DNA ligase"/>
    <property type="match status" value="1"/>
</dbReference>
<keyword evidence="10 14" id="KW-0520">NAD</keyword>
<dbReference type="FunFam" id="1.10.150.20:FF:000006">
    <property type="entry name" value="DNA ligase"/>
    <property type="match status" value="1"/>
</dbReference>
<evidence type="ECO:0000256" key="14">
    <source>
        <dbReference type="HAMAP-Rule" id="MF_01588"/>
    </source>
</evidence>
<dbReference type="Pfam" id="PF03119">
    <property type="entry name" value="DNA_ligase_ZBD"/>
    <property type="match status" value="1"/>
</dbReference>
<evidence type="ECO:0000256" key="10">
    <source>
        <dbReference type="ARBA" id="ARBA00023027"/>
    </source>
</evidence>
<dbReference type="GO" id="GO:0006260">
    <property type="term" value="P:DNA replication"/>
    <property type="evidence" value="ECO:0007669"/>
    <property type="project" value="UniProtKB-KW"/>
</dbReference>
<name>A0A212J1X7_9DELT</name>
<accession>A0A212J1X7</accession>
<dbReference type="GO" id="GO:0003911">
    <property type="term" value="F:DNA ligase (NAD+) activity"/>
    <property type="evidence" value="ECO:0007669"/>
    <property type="project" value="UniProtKB-UniRule"/>
</dbReference>
<dbReference type="InterPro" id="IPR004150">
    <property type="entry name" value="NAD_DNA_ligase_OB"/>
</dbReference>
<dbReference type="Gene3D" id="3.30.470.30">
    <property type="entry name" value="DNA ligase/mRNA capping enzyme"/>
    <property type="match status" value="1"/>
</dbReference>
<dbReference type="CDD" id="cd17748">
    <property type="entry name" value="BRCT_DNA_ligase_like"/>
    <property type="match status" value="1"/>
</dbReference>
<feature type="binding site" evidence="14">
    <location>
        <position position="445"/>
    </location>
    <ligand>
        <name>Zn(2+)</name>
        <dbReference type="ChEBI" id="CHEBI:29105"/>
    </ligand>
</feature>
<dbReference type="PIRSF" id="PIRSF001604">
    <property type="entry name" value="LigA"/>
    <property type="match status" value="1"/>
</dbReference>
<dbReference type="InterPro" id="IPR033136">
    <property type="entry name" value="DNA_ligase_CS"/>
</dbReference>
<dbReference type="SUPFAM" id="SSF56091">
    <property type="entry name" value="DNA ligase/mRNA capping enzyme, catalytic domain"/>
    <property type="match status" value="1"/>
</dbReference>
<dbReference type="CDD" id="cd00114">
    <property type="entry name" value="LIGANc"/>
    <property type="match status" value="1"/>
</dbReference>
<evidence type="ECO:0000256" key="11">
    <source>
        <dbReference type="ARBA" id="ARBA00023204"/>
    </source>
</evidence>
<evidence type="ECO:0000256" key="13">
    <source>
        <dbReference type="ARBA" id="ARBA00060881"/>
    </source>
</evidence>
<feature type="binding site" evidence="14">
    <location>
        <begin position="96"/>
        <end position="97"/>
    </location>
    <ligand>
        <name>NAD(+)</name>
        <dbReference type="ChEBI" id="CHEBI:57540"/>
    </ligand>
</feature>
<dbReference type="InterPro" id="IPR004149">
    <property type="entry name" value="Znf_DNAligase_C4"/>
</dbReference>
<sequence>MKGHKQYLEHSMESIPTQARARAKILREALEYHAHRYYVLDDPEISDGEYDRLFRDLLDLEAQYPALRDASSPTVRVGGAVLDSLETRAHRLRMYSLDNVFSTEELYDFVDKMARLLPGKTWDDIAFWVDPKMDGLAMELIYENGLFTTALTRGDGEKGEIVTEAMRTVKNIPLRLTGDAVPASIEVRGEIVITRKEFEALNAKQIASGARPFANPRNAAAGSVRQLDSRITAARPLRFMAYGVGMVDGVPGGSWPTYELLMQNLKKMGFATAPEARLCPTPIAVKAAFEDLAAKRASLPFEIDGVVAKVNDTSLHESLGFTARAPRWAVALKFPAIQAETTLRSITVQVGRTGVLTPVANLEPVQVGGVTVARATLHNEDEIKAKDLREGDTVIVQRAGDVIPEVVRPVLEKRKPGAEPFIFPSVCPECGENAHRAAGEAAWRCLNHLCPAVVRESVKFFVSKSGLDVQGVGARWVEEFVDRGMVKTFADLFRLKREDLLALDRMGEKLADNFLAALEAARTGSTLARLIAALGIRHVGEQTAKALASRFRTMEALMEAGYDTLQTVPDIGPEVAEAICQYFDTPGNKALLAELKAIGLWPLAAKEEPAVTGGPLAGKSVLFTGTLSMPRDEAETLAEKAGARIASSVSRKLDYLVVGASPGSKLRKAEELGVTVLDEQAYLNLIGTGEGKEVKKPASAMEQLSLL</sequence>
<gene>
    <name evidence="14 16" type="primary">ligA</name>
    <name evidence="16" type="ORF">KL86DPRO_10540</name>
</gene>
<proteinExistence type="inferred from homology"/>
<evidence type="ECO:0000256" key="12">
    <source>
        <dbReference type="ARBA" id="ARBA00034005"/>
    </source>
</evidence>
<dbReference type="GO" id="GO:0005829">
    <property type="term" value="C:cytosol"/>
    <property type="evidence" value="ECO:0007669"/>
    <property type="project" value="TreeGrafter"/>
</dbReference>
<evidence type="ECO:0000256" key="1">
    <source>
        <dbReference type="ARBA" id="ARBA00004067"/>
    </source>
</evidence>
<dbReference type="InterPro" id="IPR013839">
    <property type="entry name" value="DNAligase_adenylation"/>
</dbReference>
<dbReference type="Pfam" id="PF00533">
    <property type="entry name" value="BRCT"/>
    <property type="match status" value="1"/>
</dbReference>